<dbReference type="InterPro" id="IPR015814">
    <property type="entry name" value="Pgluconate_DH_NAD-bd_C"/>
</dbReference>
<dbReference type="InterPro" id="IPR015815">
    <property type="entry name" value="HIBADH-related"/>
</dbReference>
<dbReference type="GO" id="GO:0050661">
    <property type="term" value="F:NADP binding"/>
    <property type="evidence" value="ECO:0007669"/>
    <property type="project" value="InterPro"/>
</dbReference>
<accession>A0A212KA21</accession>
<dbReference type="SUPFAM" id="SSF51735">
    <property type="entry name" value="NAD(P)-binding Rossmann-fold domains"/>
    <property type="match status" value="1"/>
</dbReference>
<dbReference type="GO" id="GO:0016491">
    <property type="term" value="F:oxidoreductase activity"/>
    <property type="evidence" value="ECO:0007669"/>
    <property type="project" value="UniProtKB-KW"/>
</dbReference>
<feature type="domain" description="Phosphogluconate dehydrogenase NAD-binding putative C-terminal" evidence="4">
    <location>
        <begin position="195"/>
        <end position="265"/>
    </location>
</feature>
<dbReference type="SUPFAM" id="SSF48179">
    <property type="entry name" value="6-phosphogluconate dehydrogenase C-terminal domain-like"/>
    <property type="match status" value="1"/>
</dbReference>
<feature type="domain" description="6-phosphogluconate dehydrogenase NADP-binding" evidence="3">
    <location>
        <begin position="43"/>
        <end position="126"/>
    </location>
</feature>
<dbReference type="InterPro" id="IPR006115">
    <property type="entry name" value="6PGDH_NADP-bd"/>
</dbReference>
<proteinExistence type="predicted"/>
<gene>
    <name evidence="5" type="ORF">KL86DPRO_40112</name>
</gene>
<dbReference type="InterPro" id="IPR051265">
    <property type="entry name" value="HIBADH-related_NP60_sf"/>
</dbReference>
<organism evidence="5">
    <name type="scientific">uncultured delta proteobacterium</name>
    <dbReference type="NCBI Taxonomy" id="34034"/>
    <lineage>
        <taxon>Bacteria</taxon>
        <taxon>Deltaproteobacteria</taxon>
        <taxon>environmental samples</taxon>
    </lineage>
</organism>
<dbReference type="Gene3D" id="1.10.1040.10">
    <property type="entry name" value="N-(1-d-carboxylethyl)-l-norvaline Dehydrogenase, domain 2"/>
    <property type="match status" value="1"/>
</dbReference>
<dbReference type="InterPro" id="IPR036291">
    <property type="entry name" value="NAD(P)-bd_dom_sf"/>
</dbReference>
<feature type="active site" evidence="2">
    <location>
        <position position="174"/>
    </location>
</feature>
<evidence type="ECO:0000256" key="1">
    <source>
        <dbReference type="ARBA" id="ARBA00023002"/>
    </source>
</evidence>
<dbReference type="PIRSF" id="PIRSF000103">
    <property type="entry name" value="HIBADH"/>
    <property type="match status" value="1"/>
</dbReference>
<dbReference type="Pfam" id="PF09130">
    <property type="entry name" value="DUF1932"/>
    <property type="match status" value="1"/>
</dbReference>
<dbReference type="InterPro" id="IPR013328">
    <property type="entry name" value="6PGD_dom2"/>
</dbReference>
<protein>
    <submittedName>
        <fullName evidence="5">Putative 3-hydroxyisobutyrate dehydrogenase</fullName>
    </submittedName>
</protein>
<evidence type="ECO:0000313" key="5">
    <source>
        <dbReference type="EMBL" id="SBW08487.1"/>
    </source>
</evidence>
<reference evidence="5" key="1">
    <citation type="submission" date="2016-04" db="EMBL/GenBank/DDBJ databases">
        <authorList>
            <person name="Evans L.H."/>
            <person name="Alamgir A."/>
            <person name="Owens N."/>
            <person name="Weber N.D."/>
            <person name="Virtaneva K."/>
            <person name="Barbian K."/>
            <person name="Babar A."/>
            <person name="Rosenke K."/>
        </authorList>
    </citation>
    <scope>NUCLEOTIDE SEQUENCE</scope>
    <source>
        <strain evidence="5">86</strain>
    </source>
</reference>
<dbReference type="InterPro" id="IPR008927">
    <property type="entry name" value="6-PGluconate_DH-like_C_sf"/>
</dbReference>
<dbReference type="PANTHER" id="PTHR43580:SF2">
    <property type="entry name" value="CYTOKINE-LIKE NUCLEAR FACTOR N-PAC"/>
    <property type="match status" value="1"/>
</dbReference>
<evidence type="ECO:0000256" key="2">
    <source>
        <dbReference type="PIRSR" id="PIRSR000103-1"/>
    </source>
</evidence>
<dbReference type="PANTHER" id="PTHR43580">
    <property type="entry name" value="OXIDOREDUCTASE GLYR1-RELATED"/>
    <property type="match status" value="1"/>
</dbReference>
<dbReference type="Pfam" id="PF03446">
    <property type="entry name" value="NAD_binding_2"/>
    <property type="match status" value="1"/>
</dbReference>
<name>A0A212KA21_9DELT</name>
<dbReference type="AlphaFoldDB" id="A0A212KA21"/>
<dbReference type="Gene3D" id="3.40.50.720">
    <property type="entry name" value="NAD(P)-binding Rossmann-like Domain"/>
    <property type="match status" value="1"/>
</dbReference>
<evidence type="ECO:0000259" key="4">
    <source>
        <dbReference type="Pfam" id="PF09130"/>
    </source>
</evidence>
<keyword evidence="1" id="KW-0560">Oxidoreductase</keyword>
<sequence>MSTLGLLGFGEAGYYIGKGLVQEGCAGLAAYDAALGTDGPYRQTVLDRARDAGVATRSSVAELVASSDIILCLVPSQHNEAAAMSVLPHAGSKTLYVDATSSSPLLKERLAKAFKDKGVRYVDAAIMSAVPADGHRVPMNCSGDGAVAFADAMRPYGMRITILDGDPGLASRIKLARSVFMKGFEALCIEAFLFAKTVGLEKEIMESVSASFGKEPVETMMTRMMCTGAIHAGRRAHEAEEARDLMEAVGIVPTVTNGAIDRLKRMEALGLKEELGGLPPKDMPALYGLWEKKKFV</sequence>
<evidence type="ECO:0000259" key="3">
    <source>
        <dbReference type="Pfam" id="PF03446"/>
    </source>
</evidence>
<dbReference type="EMBL" id="FLUQ01000004">
    <property type="protein sequence ID" value="SBW08487.1"/>
    <property type="molecule type" value="Genomic_DNA"/>
</dbReference>